<dbReference type="RefSeq" id="WP_090529885.1">
    <property type="nucleotide sequence ID" value="NZ_FNRQ01000001.1"/>
</dbReference>
<dbReference type="AlphaFoldDB" id="A0A1H4A847"/>
<dbReference type="InterPro" id="IPR047262">
    <property type="entry name" value="PRX-like1"/>
</dbReference>
<dbReference type="CDD" id="cd02969">
    <property type="entry name" value="PRX_like1"/>
    <property type="match status" value="1"/>
</dbReference>
<reference evidence="3" key="1">
    <citation type="submission" date="2016-10" db="EMBL/GenBank/DDBJ databases">
        <authorList>
            <person name="Varghese N."/>
            <person name="Submissions S."/>
        </authorList>
    </citation>
    <scope>NUCLEOTIDE SEQUENCE [LARGE SCALE GENOMIC DNA]</scope>
    <source>
        <strain evidence="3">LMG 24000</strain>
    </source>
</reference>
<dbReference type="GO" id="GO:0016209">
    <property type="term" value="F:antioxidant activity"/>
    <property type="evidence" value="ECO:0007669"/>
    <property type="project" value="InterPro"/>
</dbReference>
<dbReference type="InterPro" id="IPR036249">
    <property type="entry name" value="Thioredoxin-like_sf"/>
</dbReference>
<proteinExistence type="predicted"/>
<accession>A0A1H4A847</accession>
<dbReference type="PANTHER" id="PTHR43640:SF1">
    <property type="entry name" value="THIOREDOXIN-DEPENDENT PEROXIREDOXIN"/>
    <property type="match status" value="1"/>
</dbReference>
<dbReference type="OrthoDB" id="9809746at2"/>
<evidence type="ECO:0000259" key="1">
    <source>
        <dbReference type="PROSITE" id="PS51352"/>
    </source>
</evidence>
<dbReference type="InterPro" id="IPR000866">
    <property type="entry name" value="AhpC/TSA"/>
</dbReference>
<evidence type="ECO:0000313" key="2">
    <source>
        <dbReference type="EMBL" id="SEA31958.1"/>
    </source>
</evidence>
<keyword evidence="3" id="KW-1185">Reference proteome</keyword>
<protein>
    <submittedName>
        <fullName evidence="2">AhpC/TSA family protein</fullName>
    </submittedName>
</protein>
<dbReference type="GO" id="GO:0016491">
    <property type="term" value="F:oxidoreductase activity"/>
    <property type="evidence" value="ECO:0007669"/>
    <property type="project" value="InterPro"/>
</dbReference>
<dbReference type="SUPFAM" id="SSF52833">
    <property type="entry name" value="Thioredoxin-like"/>
    <property type="match status" value="1"/>
</dbReference>
<gene>
    <name evidence="2" type="ORF">SAMN05192564_1011063</name>
</gene>
<feature type="domain" description="Thioredoxin" evidence="1">
    <location>
        <begin position="8"/>
        <end position="165"/>
    </location>
</feature>
<dbReference type="Gene3D" id="3.40.30.10">
    <property type="entry name" value="Glutaredoxin"/>
    <property type="match status" value="1"/>
</dbReference>
<dbReference type="Proteomes" id="UP000198638">
    <property type="component" value="Unassembled WGS sequence"/>
</dbReference>
<dbReference type="InterPro" id="IPR013766">
    <property type="entry name" value="Thioredoxin_domain"/>
</dbReference>
<name>A0A1H4A847_9BURK</name>
<evidence type="ECO:0000313" key="3">
    <source>
        <dbReference type="Proteomes" id="UP000198638"/>
    </source>
</evidence>
<dbReference type="EMBL" id="FNRQ01000001">
    <property type="protein sequence ID" value="SEA31958.1"/>
    <property type="molecule type" value="Genomic_DNA"/>
</dbReference>
<organism evidence="2 3">
    <name type="scientific">Paraburkholderia sartisoli</name>
    <dbReference type="NCBI Taxonomy" id="83784"/>
    <lineage>
        <taxon>Bacteria</taxon>
        <taxon>Pseudomonadati</taxon>
        <taxon>Pseudomonadota</taxon>
        <taxon>Betaproteobacteria</taxon>
        <taxon>Burkholderiales</taxon>
        <taxon>Burkholderiaceae</taxon>
        <taxon>Paraburkholderia</taxon>
    </lineage>
</organism>
<dbReference type="PANTHER" id="PTHR43640">
    <property type="entry name" value="OS07G0260300 PROTEIN"/>
    <property type="match status" value="1"/>
</dbReference>
<dbReference type="PROSITE" id="PS51352">
    <property type="entry name" value="THIOREDOXIN_2"/>
    <property type="match status" value="1"/>
</dbReference>
<dbReference type="STRING" id="83784.SAMN05192564_1011063"/>
<dbReference type="Pfam" id="PF00578">
    <property type="entry name" value="AhpC-TSA"/>
    <property type="match status" value="1"/>
</dbReference>
<sequence length="186" mass="19820">MATESPAGEPGAPAPAFSLPATDGRTLTLAGVRGERGLVVVFMCNHCPYVRGALPHLIRDALELAASGVNVVGISSNDAAAYPDDAFERMVAFAAQWTLPFPYLHDESQQVARAYGAVCTPECFGYDAALKLRYRGRVDASRHAPLPGARRDLFEAMREIASEGVAQGPQYPALGCSIKWKGNAGR</sequence>